<reference evidence="4" key="1">
    <citation type="submission" date="2014-09" db="EMBL/GenBank/DDBJ databases">
        <title>Vibrio variabilis JCM 19239. (C206) whole genome shotgun sequence.</title>
        <authorList>
            <person name="Sawabe T."/>
            <person name="Meirelles P."/>
            <person name="Nakanishi M."/>
            <person name="Sayaka M."/>
            <person name="Hattori M."/>
            <person name="Ohkuma M."/>
        </authorList>
    </citation>
    <scope>NUCLEOTIDE SEQUENCE [LARGE SCALE GENOMIC DNA]</scope>
    <source>
        <strain evidence="4">JCM 19239</strain>
    </source>
</reference>
<protein>
    <submittedName>
        <fullName evidence="3">N-hydroxyarylamine O-acetyltransferase</fullName>
        <ecNumber evidence="3">2.3.1.118</ecNumber>
    </submittedName>
</protein>
<evidence type="ECO:0000313" key="3">
    <source>
        <dbReference type="EMBL" id="GAL24100.1"/>
    </source>
</evidence>
<dbReference type="EMBL" id="BBMS01000002">
    <property type="protein sequence ID" value="GAL24100.1"/>
    <property type="molecule type" value="Genomic_DNA"/>
</dbReference>
<dbReference type="PANTHER" id="PTHR11786">
    <property type="entry name" value="N-HYDROXYARYLAMINE O-ACETYLTRANSFERASE"/>
    <property type="match status" value="1"/>
</dbReference>
<dbReference type="Proteomes" id="UP000029223">
    <property type="component" value="Unassembled WGS sequence"/>
</dbReference>
<dbReference type="InterPro" id="IPR001447">
    <property type="entry name" value="Arylamine_N-AcTrfase"/>
</dbReference>
<keyword evidence="3" id="KW-0808">Transferase</keyword>
<comment type="similarity">
    <text evidence="1 2">Belongs to the arylamine N-acetyltransferase family.</text>
</comment>
<evidence type="ECO:0000313" key="4">
    <source>
        <dbReference type="Proteomes" id="UP000029223"/>
    </source>
</evidence>
<dbReference type="EC" id="2.3.1.118" evidence="3"/>
<dbReference type="Gene3D" id="3.30.2140.10">
    <property type="entry name" value="Arylamine N-acetyltransferase"/>
    <property type="match status" value="1"/>
</dbReference>
<dbReference type="Gene3D" id="2.40.128.150">
    <property type="entry name" value="Cysteine proteinases"/>
    <property type="match status" value="1"/>
</dbReference>
<dbReference type="PRINTS" id="PR01543">
    <property type="entry name" value="ANATRNSFRASE"/>
</dbReference>
<dbReference type="SUPFAM" id="SSF54001">
    <property type="entry name" value="Cysteine proteinases"/>
    <property type="match status" value="1"/>
</dbReference>
<gene>
    <name evidence="3" type="ORF">JCM19239_3083</name>
</gene>
<dbReference type="GO" id="GO:0046990">
    <property type="term" value="F:N-hydroxyarylamine O-acetyltransferase activity"/>
    <property type="evidence" value="ECO:0007669"/>
    <property type="project" value="UniProtKB-EC"/>
</dbReference>
<sequence length="279" mass="31072">MSPLQLKQYLDKIGLALPGVDNGKVTTEFVADSVCLALLQKAQHQAIPFENFDVFAGGAISLMQEARFEKLVSHPRGGYCFEVNGLFLDALTHLGFQAEPKLARVHLGDTPSGRSHQVTLVTIDEERWIVDVGFGSHTPRAPIKLVVDVEQHADFQLFRFVEVEDYGYLLQRRNEDGWMDLYSLDMAFAGQGDIEYANHYTSTSANTVFTQSLTAALANQKGSVTLLDRVLRCRVGEEEVSVIELEEHEYFAVIARELGIEVGAPQQAAILKRLFNKSI</sequence>
<dbReference type="InterPro" id="IPR038765">
    <property type="entry name" value="Papain-like_cys_pep_sf"/>
</dbReference>
<name>A0ABQ0J5S8_9VIBR</name>
<evidence type="ECO:0000256" key="2">
    <source>
        <dbReference type="RuleBase" id="RU003452"/>
    </source>
</evidence>
<evidence type="ECO:0000256" key="1">
    <source>
        <dbReference type="ARBA" id="ARBA00006547"/>
    </source>
</evidence>
<keyword evidence="3" id="KW-0012">Acyltransferase</keyword>
<keyword evidence="4" id="KW-1185">Reference proteome</keyword>
<dbReference type="PANTHER" id="PTHR11786:SF0">
    <property type="entry name" value="ARYLAMINE N-ACETYLTRANSFERASE 4-RELATED"/>
    <property type="match status" value="1"/>
</dbReference>
<comment type="caution">
    <text evidence="3">The sequence shown here is derived from an EMBL/GenBank/DDBJ whole genome shotgun (WGS) entry which is preliminary data.</text>
</comment>
<accession>A0ABQ0J5S8</accession>
<dbReference type="Pfam" id="PF00797">
    <property type="entry name" value="Acetyltransf_2"/>
    <property type="match status" value="1"/>
</dbReference>
<proteinExistence type="inferred from homology"/>
<reference evidence="4" key="2">
    <citation type="submission" date="2014-09" db="EMBL/GenBank/DDBJ databases">
        <authorList>
            <consortium name="NBRP consortium"/>
            <person name="Sawabe T."/>
            <person name="Meirelles P."/>
            <person name="Nakanishi M."/>
            <person name="Sayaka M."/>
            <person name="Hattori M."/>
            <person name="Ohkuma M."/>
        </authorList>
    </citation>
    <scope>NUCLEOTIDE SEQUENCE [LARGE SCALE GENOMIC DNA]</scope>
    <source>
        <strain evidence="4">JCM 19239</strain>
    </source>
</reference>
<organism evidence="3 4">
    <name type="scientific">Vibrio variabilis</name>
    <dbReference type="NCBI Taxonomy" id="990271"/>
    <lineage>
        <taxon>Bacteria</taxon>
        <taxon>Pseudomonadati</taxon>
        <taxon>Pseudomonadota</taxon>
        <taxon>Gammaproteobacteria</taxon>
        <taxon>Vibrionales</taxon>
        <taxon>Vibrionaceae</taxon>
        <taxon>Vibrio</taxon>
    </lineage>
</organism>